<dbReference type="eggNOG" id="COG1629">
    <property type="taxonomic scope" value="Bacteria"/>
</dbReference>
<evidence type="ECO:0000313" key="14">
    <source>
        <dbReference type="Proteomes" id="UP000030341"/>
    </source>
</evidence>
<dbReference type="HOGENOM" id="CLU_006935_2_0_6"/>
<proteinExistence type="inferred from homology"/>
<evidence type="ECO:0000256" key="10">
    <source>
        <dbReference type="SAM" id="SignalP"/>
    </source>
</evidence>
<keyword evidence="4 8" id="KW-0812">Transmembrane</keyword>
<dbReference type="PANTHER" id="PTHR40980">
    <property type="entry name" value="PLUG DOMAIN-CONTAINING PROTEIN"/>
    <property type="match status" value="1"/>
</dbReference>
<evidence type="ECO:0000256" key="1">
    <source>
        <dbReference type="ARBA" id="ARBA00004571"/>
    </source>
</evidence>
<keyword evidence="14" id="KW-1185">Reference proteome</keyword>
<keyword evidence="6 8" id="KW-0472">Membrane</keyword>
<evidence type="ECO:0000256" key="2">
    <source>
        <dbReference type="ARBA" id="ARBA00022448"/>
    </source>
</evidence>
<sequence>MKTSQPIANTLKAKRLSLCIGAALTAISLNLSAEEAQALAETAQAQSNEVETIEVRGIRRSLTQALNTKRFANAVVDSISAEDIGKFPDKNIGDALQRIPGVTVVRTFGEVNGVTIRGTAPEHSMVLLNGQNVASVGWFDLGGMNRSFNFEMLASEQIAGMDVYKSVESNLNEGAMGGTVNLKTRKPLDMDAGTVFASVEGMYHNNAEDWSPAYSALGSWKNESETFGVLLAYSNEESKVYRETLSNFGPAGNATFTDSNGVERSSYGAMSSILFDEDRERASSQLTLQYAPSDNLSFNLNYNLFELKNDHVNSAMFAIVGFGQMQGDSVVENSQGIVTAATSLASGVGLAPLFNNAVLRKPDMETDALNFSVEYDADTWSADFVIGKSDARGETLQTSTWWGDITETANSSFSFDVAGPLELIPTNPAYLDSHSNFDLFMEYTYINYIRENEIDYAQADFTFLLESDIITSIQAGIKYQEQVFASQGNYQDLDLAAAMADGLSLADFNGGFVSGLHSAEGRAGSMSAFPVASRGIWDYAEANKPSAISVRDAFSIEEDITAAYVKANFAGDGFRGNVGLRIVDTDILSVGEINNVPGEVEKSYTNYLPSVNVVMDLSQDLIFRVAAGSTVSRPDYDDMKVADIISESFQTANVGSPELNPYKSDQYDMGLEYYFNPSSIVGATFFIKNISDYIEQTTAQEDYPGCGPNCLVTRSRNVGTADVRGIELQYQHDFGNGFGTQFNYTYTDSARTNSAGEQVPIEEVSKNSFNLSGYFENDMFSVRLAYNYRDDWVRQYNGSSLDSLNDAYDQLDASVIWHVTENVDLSFEAVNLLNEALVLRQPKAGNIVHSVDEFGTRYFVGASIRF</sequence>
<dbReference type="InterPro" id="IPR036942">
    <property type="entry name" value="Beta-barrel_TonB_sf"/>
</dbReference>
<dbReference type="PROSITE" id="PS52016">
    <property type="entry name" value="TONB_DEPENDENT_REC_3"/>
    <property type="match status" value="1"/>
</dbReference>
<gene>
    <name evidence="13" type="ORF">OM33_17110</name>
</gene>
<comment type="subcellular location">
    <subcellularLocation>
        <location evidence="1 8">Cell outer membrane</location>
        <topology evidence="1 8">Multi-pass membrane protein</topology>
    </subcellularLocation>
</comment>
<keyword evidence="10" id="KW-0732">Signal</keyword>
<protein>
    <submittedName>
        <fullName evidence="13">TonB-dependent receptor</fullName>
    </submittedName>
</protein>
<evidence type="ECO:0000256" key="8">
    <source>
        <dbReference type="PROSITE-ProRule" id="PRU01360"/>
    </source>
</evidence>
<dbReference type="Proteomes" id="UP000030341">
    <property type="component" value="Chromosome 2"/>
</dbReference>
<accession>A0A0A7ENM0</accession>
<evidence type="ECO:0000256" key="3">
    <source>
        <dbReference type="ARBA" id="ARBA00022452"/>
    </source>
</evidence>
<evidence type="ECO:0000259" key="11">
    <source>
        <dbReference type="Pfam" id="PF00593"/>
    </source>
</evidence>
<dbReference type="SUPFAM" id="SSF56935">
    <property type="entry name" value="Porins"/>
    <property type="match status" value="1"/>
</dbReference>
<keyword evidence="7 8" id="KW-0998">Cell outer membrane</keyword>
<dbReference type="InterPro" id="IPR010104">
    <property type="entry name" value="TonB_rcpt_bac"/>
</dbReference>
<dbReference type="OrthoDB" id="8727862at2"/>
<feature type="domain" description="TonB-dependent receptor plug" evidence="12">
    <location>
        <begin position="71"/>
        <end position="179"/>
    </location>
</feature>
<evidence type="ECO:0000256" key="4">
    <source>
        <dbReference type="ARBA" id="ARBA00022692"/>
    </source>
</evidence>
<dbReference type="Pfam" id="PF00593">
    <property type="entry name" value="TonB_dep_Rec_b-barrel"/>
    <property type="match status" value="1"/>
</dbReference>
<feature type="chain" id="PRO_5002028458" evidence="10">
    <location>
        <begin position="34"/>
        <end position="866"/>
    </location>
</feature>
<dbReference type="EMBL" id="CP009889">
    <property type="protein sequence ID" value="AIY67666.1"/>
    <property type="molecule type" value="Genomic_DNA"/>
</dbReference>
<dbReference type="Gene3D" id="2.170.130.10">
    <property type="entry name" value="TonB-dependent receptor, plug domain"/>
    <property type="match status" value="1"/>
</dbReference>
<evidence type="ECO:0000256" key="5">
    <source>
        <dbReference type="ARBA" id="ARBA00023077"/>
    </source>
</evidence>
<evidence type="ECO:0000256" key="7">
    <source>
        <dbReference type="ARBA" id="ARBA00023237"/>
    </source>
</evidence>
<keyword evidence="2 8" id="KW-0813">Transport</keyword>
<dbReference type="RefSeq" id="WP_040136909.1">
    <property type="nucleotide sequence ID" value="NZ_CP009889.1"/>
</dbReference>
<dbReference type="KEGG" id="pseo:OM33_17110"/>
<keyword evidence="5 9" id="KW-0798">TonB box</keyword>
<dbReference type="InterPro" id="IPR012910">
    <property type="entry name" value="Plug_dom"/>
</dbReference>
<feature type="signal peptide" evidence="10">
    <location>
        <begin position="1"/>
        <end position="33"/>
    </location>
</feature>
<dbReference type="PANTHER" id="PTHR40980:SF3">
    <property type="entry name" value="TONB-DEPENDENT RECEPTOR-LIKE BETA-BARREL DOMAIN-CONTAINING PROTEIN"/>
    <property type="match status" value="1"/>
</dbReference>
<evidence type="ECO:0000313" key="13">
    <source>
        <dbReference type="EMBL" id="AIY67666.1"/>
    </source>
</evidence>
<dbReference type="InterPro" id="IPR039426">
    <property type="entry name" value="TonB-dep_rcpt-like"/>
</dbReference>
<feature type="domain" description="TonB-dependent receptor-like beta-barrel" evidence="11">
    <location>
        <begin position="401"/>
        <end position="832"/>
    </location>
</feature>
<evidence type="ECO:0000256" key="6">
    <source>
        <dbReference type="ARBA" id="ARBA00023136"/>
    </source>
</evidence>
<keyword evidence="3 8" id="KW-1134">Transmembrane beta strand</keyword>
<evidence type="ECO:0000259" key="12">
    <source>
        <dbReference type="Pfam" id="PF07715"/>
    </source>
</evidence>
<name>A0A0A7ENM0_9GAMM</name>
<reference evidence="13 14" key="1">
    <citation type="submission" date="2014-11" db="EMBL/GenBank/DDBJ databases">
        <title>Complete Genome Sequence of Pseudoalteromonas sp. Strain OCN003 Isolated from Kaneohe Bay, Oahu, Hawaii.</title>
        <authorList>
            <person name="Beurmann S."/>
            <person name="Videau P."/>
            <person name="Ushijima B."/>
            <person name="Smith A.M."/>
            <person name="Aeby G.S."/>
            <person name="Callahan S.M."/>
            <person name="Belcaid M."/>
        </authorList>
    </citation>
    <scope>NUCLEOTIDE SEQUENCE [LARGE SCALE GENOMIC DNA]</scope>
    <source>
        <strain evidence="13 14">OCN003</strain>
    </source>
</reference>
<dbReference type="CDD" id="cd01347">
    <property type="entry name" value="ligand_gated_channel"/>
    <property type="match status" value="1"/>
</dbReference>
<organism evidence="13 14">
    <name type="scientific">Pseudoalteromonas piratica</name>
    <dbReference type="NCBI Taxonomy" id="1348114"/>
    <lineage>
        <taxon>Bacteria</taxon>
        <taxon>Pseudomonadati</taxon>
        <taxon>Pseudomonadota</taxon>
        <taxon>Gammaproteobacteria</taxon>
        <taxon>Alteromonadales</taxon>
        <taxon>Pseudoalteromonadaceae</taxon>
        <taxon>Pseudoalteromonas</taxon>
    </lineage>
</organism>
<dbReference type="eggNOG" id="COG4771">
    <property type="taxonomic scope" value="Bacteria"/>
</dbReference>
<dbReference type="AlphaFoldDB" id="A0A0A7ENM0"/>
<dbReference type="STRING" id="1348114.OM33_17110"/>
<dbReference type="Gene3D" id="2.40.170.20">
    <property type="entry name" value="TonB-dependent receptor, beta-barrel domain"/>
    <property type="match status" value="1"/>
</dbReference>
<dbReference type="InterPro" id="IPR000531">
    <property type="entry name" value="Beta-barrel_TonB"/>
</dbReference>
<dbReference type="GO" id="GO:0009279">
    <property type="term" value="C:cell outer membrane"/>
    <property type="evidence" value="ECO:0007669"/>
    <property type="project" value="UniProtKB-SubCell"/>
</dbReference>
<dbReference type="Pfam" id="PF07715">
    <property type="entry name" value="Plug"/>
    <property type="match status" value="1"/>
</dbReference>
<comment type="similarity">
    <text evidence="8 9">Belongs to the TonB-dependent receptor family.</text>
</comment>
<keyword evidence="13" id="KW-0675">Receptor</keyword>
<dbReference type="InterPro" id="IPR037066">
    <property type="entry name" value="Plug_dom_sf"/>
</dbReference>
<evidence type="ECO:0000256" key="9">
    <source>
        <dbReference type="RuleBase" id="RU003357"/>
    </source>
</evidence>
<dbReference type="NCBIfam" id="TIGR01782">
    <property type="entry name" value="TonB-Xanth-Caul"/>
    <property type="match status" value="1"/>
</dbReference>